<dbReference type="EMBL" id="GBRH01273761">
    <property type="protein sequence ID" value="JAD24134.1"/>
    <property type="molecule type" value="Transcribed_RNA"/>
</dbReference>
<organism evidence="2">
    <name type="scientific">Arundo donax</name>
    <name type="common">Giant reed</name>
    <name type="synonym">Donax arundinaceus</name>
    <dbReference type="NCBI Taxonomy" id="35708"/>
    <lineage>
        <taxon>Eukaryota</taxon>
        <taxon>Viridiplantae</taxon>
        <taxon>Streptophyta</taxon>
        <taxon>Embryophyta</taxon>
        <taxon>Tracheophyta</taxon>
        <taxon>Spermatophyta</taxon>
        <taxon>Magnoliopsida</taxon>
        <taxon>Liliopsida</taxon>
        <taxon>Poales</taxon>
        <taxon>Poaceae</taxon>
        <taxon>PACMAD clade</taxon>
        <taxon>Arundinoideae</taxon>
        <taxon>Arundineae</taxon>
        <taxon>Arundo</taxon>
    </lineage>
</organism>
<reference evidence="2" key="1">
    <citation type="submission" date="2014-09" db="EMBL/GenBank/DDBJ databases">
        <authorList>
            <person name="Magalhaes I.L.F."/>
            <person name="Oliveira U."/>
            <person name="Santos F.R."/>
            <person name="Vidigal T.H.D.A."/>
            <person name="Brescovit A.D."/>
            <person name="Santos A.J."/>
        </authorList>
    </citation>
    <scope>NUCLEOTIDE SEQUENCE</scope>
    <source>
        <tissue evidence="2">Shoot tissue taken approximately 20 cm above the soil surface</tissue>
    </source>
</reference>
<feature type="compositionally biased region" description="Basic and acidic residues" evidence="1">
    <location>
        <begin position="1"/>
        <end position="10"/>
    </location>
</feature>
<feature type="region of interest" description="Disordered" evidence="1">
    <location>
        <begin position="1"/>
        <end position="25"/>
    </location>
</feature>
<reference evidence="2" key="2">
    <citation type="journal article" date="2015" name="Data Brief">
        <title>Shoot transcriptome of the giant reed, Arundo donax.</title>
        <authorList>
            <person name="Barrero R.A."/>
            <person name="Guerrero F.D."/>
            <person name="Moolhuijzen P."/>
            <person name="Goolsby J.A."/>
            <person name="Tidwell J."/>
            <person name="Bellgard S.E."/>
            <person name="Bellgard M.I."/>
        </authorList>
    </citation>
    <scope>NUCLEOTIDE SEQUENCE</scope>
    <source>
        <tissue evidence="2">Shoot tissue taken approximately 20 cm above the soil surface</tissue>
    </source>
</reference>
<dbReference type="AlphaFoldDB" id="A0A0A8YDL2"/>
<name>A0A0A8YDL2_ARUDO</name>
<protein>
    <submittedName>
        <fullName evidence="2">Uncharacterized protein</fullName>
    </submittedName>
</protein>
<sequence>MFSPKNKNEKNTLPFGSPNQKLVTF</sequence>
<evidence type="ECO:0000313" key="2">
    <source>
        <dbReference type="EMBL" id="JAD24134.1"/>
    </source>
</evidence>
<evidence type="ECO:0000256" key="1">
    <source>
        <dbReference type="SAM" id="MobiDB-lite"/>
    </source>
</evidence>
<accession>A0A0A8YDL2</accession>
<proteinExistence type="predicted"/>